<feature type="transmembrane region" description="Helical" evidence="4">
    <location>
        <begin position="314"/>
        <end position="334"/>
    </location>
</feature>
<evidence type="ECO:0000313" key="9">
    <source>
        <dbReference type="WBParaSite" id="TTAC_0000127201-mRNA-1"/>
    </source>
</evidence>
<dbReference type="Gene3D" id="2.30.30.40">
    <property type="entry name" value="SH3 Domains"/>
    <property type="match status" value="1"/>
</dbReference>
<gene>
    <name evidence="7" type="ORF">TTAC_LOCUS1273</name>
</gene>
<dbReference type="STRING" id="6205.A0A0R3WKM8"/>
<feature type="region of interest" description="Disordered" evidence="3">
    <location>
        <begin position="609"/>
        <end position="630"/>
    </location>
</feature>
<dbReference type="InterPro" id="IPR036028">
    <property type="entry name" value="SH3-like_dom_sf"/>
</dbReference>
<evidence type="ECO:0000256" key="3">
    <source>
        <dbReference type="SAM" id="MobiDB-lite"/>
    </source>
</evidence>
<feature type="compositionally biased region" description="Pro residues" evidence="3">
    <location>
        <begin position="561"/>
        <end position="570"/>
    </location>
</feature>
<dbReference type="FunFam" id="2.30.30.40:FF:000072">
    <property type="entry name" value="Unconventional Myosin IB"/>
    <property type="match status" value="1"/>
</dbReference>
<evidence type="ECO:0000256" key="4">
    <source>
        <dbReference type="SAM" id="Phobius"/>
    </source>
</evidence>
<dbReference type="GO" id="GO:0005085">
    <property type="term" value="F:guanyl-nucleotide exchange factor activity"/>
    <property type="evidence" value="ECO:0007669"/>
    <property type="project" value="InterPro"/>
</dbReference>
<feature type="region of interest" description="Disordered" evidence="3">
    <location>
        <begin position="652"/>
        <end position="714"/>
    </location>
</feature>
<keyword evidence="4" id="KW-1133">Transmembrane helix</keyword>
<accession>A0A0R3WKM8</accession>
<dbReference type="PROSITE" id="PS50010">
    <property type="entry name" value="DH_2"/>
    <property type="match status" value="1"/>
</dbReference>
<keyword evidence="4" id="KW-0812">Transmembrane</keyword>
<dbReference type="InterPro" id="IPR001452">
    <property type="entry name" value="SH3_domain"/>
</dbReference>
<dbReference type="SMART" id="SM00325">
    <property type="entry name" value="RhoGEF"/>
    <property type="match status" value="1"/>
</dbReference>
<dbReference type="InterPro" id="IPR035899">
    <property type="entry name" value="DBL_dom_sf"/>
</dbReference>
<feature type="region of interest" description="Disordered" evidence="3">
    <location>
        <begin position="537"/>
        <end position="573"/>
    </location>
</feature>
<feature type="compositionally biased region" description="Polar residues" evidence="3">
    <location>
        <begin position="617"/>
        <end position="630"/>
    </location>
</feature>
<feature type="transmembrane region" description="Helical" evidence="4">
    <location>
        <begin position="402"/>
        <end position="423"/>
    </location>
</feature>
<sequence>METSVTTEAQALFDYDRQHFDELSFKTGDMIKVLKEIEGGWWHGELNGTQGWFPSNYVRKMRLLLVPSSRATDTSHLLSFQQEIVQHILEGESKQIADLNLLTRILKPNVEVLSKFPFMSKLSIFVDKLAQIIRLHESIARILEKMKPLSRPKFVGKLFLDVAKNMDQLAGEYARSCAYIEYGLQESSTTIPVAVGAAGQDLYSAKTKSLFASVHDRLSRYPILLKETERYYEDPHPDRAAICKAMQVYSEILDRCNLLRNLREVDIEVLSSEIRGLPDQSRLQINDPTLTLKASICTDDTDGHFVIDPSKPQAVLLLYPNFIIILSVVAPWIYQFRMHVPITNITVTAMQENENVISIKIVGGSSPPEEHTLHLWCTGVCTRDLFYSTITEFIRNSKVKRLTTLVFICRVVWVMALVMPHRFCLKLQNVRLPCLNPNALQNVAQIRALLTALVREFRRHWVFPRSASSHSGVIQGTPSTVDGVILRQRSATRATKPSGPGLLRRRSAGGATDESGDAGFGAGAAAPHLFALRSSHSGPICGPTAEGEAEALDEAPTSSTSPPPPPPPPRTNTIAVTDLTNLPGCRFLSHEVRSRPLVKWPEDILTMPKRQEAAHSSAFNNSQRGLQTQQDDSLTHLRLDCTPLQSHCSLIPGSGGEIPPRPGARAPLGGGYGNRGSRPNSPGRSGAGGEGRGAPASAGKVMRRKRTDEVTQRNEKDAKILQIIELYCGSGLPKGALKPLDLTQLRLSCTEMRMKENSLPPPGTTASASSTAALRTYENIDPAPPPMMPLRPPPVILPTSASARKMIRTAEVCLSRVHNMQLTRNE</sequence>
<dbReference type="OrthoDB" id="443981at2759"/>
<dbReference type="PRINTS" id="PR00452">
    <property type="entry name" value="SH3DOMAIN"/>
</dbReference>
<feature type="domain" description="SH3" evidence="5">
    <location>
        <begin position="4"/>
        <end position="63"/>
    </location>
</feature>
<organism evidence="9">
    <name type="scientific">Hydatigena taeniaeformis</name>
    <name type="common">Feline tapeworm</name>
    <name type="synonym">Taenia taeniaeformis</name>
    <dbReference type="NCBI Taxonomy" id="6205"/>
    <lineage>
        <taxon>Eukaryota</taxon>
        <taxon>Metazoa</taxon>
        <taxon>Spiralia</taxon>
        <taxon>Lophotrochozoa</taxon>
        <taxon>Platyhelminthes</taxon>
        <taxon>Cestoda</taxon>
        <taxon>Eucestoda</taxon>
        <taxon>Cyclophyllidea</taxon>
        <taxon>Taeniidae</taxon>
        <taxon>Hydatigera</taxon>
    </lineage>
</organism>
<dbReference type="Pfam" id="PF00621">
    <property type="entry name" value="RhoGEF"/>
    <property type="match status" value="1"/>
</dbReference>
<protein>
    <submittedName>
        <fullName evidence="9">Rho guanine nucleotide exchange factor 7</fullName>
    </submittedName>
</protein>
<evidence type="ECO:0000313" key="8">
    <source>
        <dbReference type="Proteomes" id="UP000274429"/>
    </source>
</evidence>
<feature type="region of interest" description="Disordered" evidence="3">
    <location>
        <begin position="490"/>
        <end position="520"/>
    </location>
</feature>
<name>A0A0R3WKM8_HYDTA</name>
<dbReference type="WBParaSite" id="TTAC_0000127201-mRNA-1">
    <property type="protein sequence ID" value="TTAC_0000127201-mRNA-1"/>
    <property type="gene ID" value="TTAC_0000127201"/>
</dbReference>
<reference evidence="9" key="1">
    <citation type="submission" date="2017-02" db="UniProtKB">
        <authorList>
            <consortium name="WormBaseParasite"/>
        </authorList>
    </citation>
    <scope>IDENTIFICATION</scope>
</reference>
<dbReference type="SUPFAM" id="SSF50044">
    <property type="entry name" value="SH3-domain"/>
    <property type="match status" value="1"/>
</dbReference>
<evidence type="ECO:0000259" key="5">
    <source>
        <dbReference type="PROSITE" id="PS50002"/>
    </source>
</evidence>
<dbReference type="PANTHER" id="PTHR46026">
    <property type="entry name" value="RHO-TYPE GUANINE NUCLEOTIDE EXCHANGE FACTOR, ISOFORM F"/>
    <property type="match status" value="1"/>
</dbReference>
<evidence type="ECO:0000313" key="7">
    <source>
        <dbReference type="EMBL" id="VDM17729.1"/>
    </source>
</evidence>
<dbReference type="PANTHER" id="PTHR46026:SF1">
    <property type="entry name" value="RHO-TYPE GUANINE NUCLEOTIDE EXCHANGE FACTOR, ISOFORM F"/>
    <property type="match status" value="1"/>
</dbReference>
<evidence type="ECO:0000256" key="1">
    <source>
        <dbReference type="ARBA" id="ARBA00022443"/>
    </source>
</evidence>
<keyword evidence="4" id="KW-0472">Membrane</keyword>
<feature type="domain" description="DH" evidence="6">
    <location>
        <begin position="80"/>
        <end position="259"/>
    </location>
</feature>
<dbReference type="SMART" id="SM00326">
    <property type="entry name" value="SH3"/>
    <property type="match status" value="1"/>
</dbReference>
<dbReference type="AlphaFoldDB" id="A0A0R3WKM8"/>
<dbReference type="GO" id="GO:0005737">
    <property type="term" value="C:cytoplasm"/>
    <property type="evidence" value="ECO:0007669"/>
    <property type="project" value="TreeGrafter"/>
</dbReference>
<evidence type="ECO:0000259" key="6">
    <source>
        <dbReference type="PROSITE" id="PS50010"/>
    </source>
</evidence>
<dbReference type="Gene3D" id="1.20.900.10">
    <property type="entry name" value="Dbl homology (DH) domain"/>
    <property type="match status" value="1"/>
</dbReference>
<dbReference type="Pfam" id="PF00018">
    <property type="entry name" value="SH3_1"/>
    <property type="match status" value="1"/>
</dbReference>
<dbReference type="PROSITE" id="PS50002">
    <property type="entry name" value="SH3"/>
    <property type="match status" value="1"/>
</dbReference>
<dbReference type="Proteomes" id="UP000274429">
    <property type="component" value="Unassembled WGS sequence"/>
</dbReference>
<proteinExistence type="predicted"/>
<keyword evidence="1 2" id="KW-0728">SH3 domain</keyword>
<dbReference type="EMBL" id="UYWX01000244">
    <property type="protein sequence ID" value="VDM17729.1"/>
    <property type="molecule type" value="Genomic_DNA"/>
</dbReference>
<reference evidence="7 8" key="2">
    <citation type="submission" date="2018-11" db="EMBL/GenBank/DDBJ databases">
        <authorList>
            <consortium name="Pathogen Informatics"/>
        </authorList>
    </citation>
    <scope>NUCLEOTIDE SEQUENCE [LARGE SCALE GENOMIC DNA]</scope>
</reference>
<keyword evidence="8" id="KW-1185">Reference proteome</keyword>
<evidence type="ECO:0000256" key="2">
    <source>
        <dbReference type="PROSITE-ProRule" id="PRU00192"/>
    </source>
</evidence>
<dbReference type="InterPro" id="IPR000219">
    <property type="entry name" value="DH_dom"/>
</dbReference>
<dbReference type="SUPFAM" id="SSF48065">
    <property type="entry name" value="DBL homology domain (DH-domain)"/>
    <property type="match status" value="1"/>
</dbReference>